<accession>A0A6J5H0C2</accession>
<keyword evidence="2" id="KW-1185">Reference proteome</keyword>
<reference evidence="1 2" key="1">
    <citation type="submission" date="2020-04" db="EMBL/GenBank/DDBJ databases">
        <authorList>
            <person name="De Canck E."/>
        </authorList>
    </citation>
    <scope>NUCLEOTIDE SEQUENCE [LARGE SCALE GENOMIC DNA]</scope>
    <source>
        <strain evidence="1 2">LMG 27177</strain>
    </source>
</reference>
<evidence type="ECO:0000313" key="2">
    <source>
        <dbReference type="Proteomes" id="UP000494252"/>
    </source>
</evidence>
<organism evidence="1 2">
    <name type="scientific">Paraburkholderia fynbosensis</name>
    <dbReference type="NCBI Taxonomy" id="1200993"/>
    <lineage>
        <taxon>Bacteria</taxon>
        <taxon>Pseudomonadati</taxon>
        <taxon>Pseudomonadota</taxon>
        <taxon>Betaproteobacteria</taxon>
        <taxon>Burkholderiales</taxon>
        <taxon>Burkholderiaceae</taxon>
        <taxon>Paraburkholderia</taxon>
    </lineage>
</organism>
<gene>
    <name evidence="1" type="ORF">LMG27177_07125</name>
</gene>
<evidence type="ECO:0000313" key="1">
    <source>
        <dbReference type="EMBL" id="CAB3810305.1"/>
    </source>
</evidence>
<proteinExistence type="predicted"/>
<sequence>MPMHEGLMEEKVNYTYEYEGGFGTYRTTGTRPVHQLPLVGDNVAMKVEEMGFDNVLKVKSRLFEYDVTGSLTVTLRLSHTVY</sequence>
<name>A0A6J5H0C2_9BURK</name>
<protein>
    <submittedName>
        <fullName evidence="1">Uncharacterized protein</fullName>
    </submittedName>
</protein>
<dbReference type="EMBL" id="CADIKI010000034">
    <property type="protein sequence ID" value="CAB3810305.1"/>
    <property type="molecule type" value="Genomic_DNA"/>
</dbReference>
<dbReference type="Proteomes" id="UP000494252">
    <property type="component" value="Unassembled WGS sequence"/>
</dbReference>
<dbReference type="AlphaFoldDB" id="A0A6J5H0C2"/>